<dbReference type="InterPro" id="IPR001763">
    <property type="entry name" value="Rhodanese-like_dom"/>
</dbReference>
<dbReference type="SUPFAM" id="SSF51905">
    <property type="entry name" value="FAD/NAD(P)-binding domain"/>
    <property type="match status" value="1"/>
</dbReference>
<dbReference type="GeneTree" id="ENSGT00940000158274"/>
<keyword evidence="4" id="KW-0963">Cytoplasm</keyword>
<dbReference type="Gene3D" id="3.50.50.60">
    <property type="entry name" value="FAD/NAD(P)-binding domain"/>
    <property type="match status" value="1"/>
</dbReference>
<reference evidence="9" key="1">
    <citation type="submission" date="2025-08" db="UniProtKB">
        <authorList>
            <consortium name="Ensembl"/>
        </authorList>
    </citation>
    <scope>IDENTIFICATION</scope>
</reference>
<evidence type="ECO:0000256" key="6">
    <source>
        <dbReference type="ARBA" id="ARBA00022827"/>
    </source>
</evidence>
<dbReference type="AlphaFoldDB" id="A0A3B3TA20"/>
<dbReference type="Pfam" id="PF01593">
    <property type="entry name" value="Amino_oxidase"/>
    <property type="match status" value="1"/>
</dbReference>
<dbReference type="InterPro" id="IPR036188">
    <property type="entry name" value="FAD/NAD-bd_sf"/>
</dbReference>
<dbReference type="Proteomes" id="UP000261540">
    <property type="component" value="Unplaced"/>
</dbReference>
<dbReference type="PROSITE" id="PS50206">
    <property type="entry name" value="RHODANESE_3"/>
    <property type="match status" value="1"/>
</dbReference>
<dbReference type="PANTHER" id="PTHR10742:SF405">
    <property type="entry name" value="PEROXISOMAL N(1)-ACETYL-SPERMINE_SPERMIDINE OXIDASE"/>
    <property type="match status" value="1"/>
</dbReference>
<dbReference type="GO" id="GO:0046592">
    <property type="term" value="F:polyamine oxidase activity"/>
    <property type="evidence" value="ECO:0007669"/>
    <property type="project" value="TreeGrafter"/>
</dbReference>
<dbReference type="InterPro" id="IPR050281">
    <property type="entry name" value="Flavin_monoamine_oxidase"/>
</dbReference>
<evidence type="ECO:0000256" key="2">
    <source>
        <dbReference type="ARBA" id="ARBA00004496"/>
    </source>
</evidence>
<evidence type="ECO:0000313" key="9">
    <source>
        <dbReference type="Ensembl" id="ENSPKIP00000040097.1"/>
    </source>
</evidence>
<proteinExistence type="inferred from homology"/>
<dbReference type="Gene3D" id="3.90.660.10">
    <property type="match status" value="1"/>
</dbReference>
<dbReference type="InterPro" id="IPR002937">
    <property type="entry name" value="Amino_oxidase"/>
</dbReference>
<reference evidence="9" key="2">
    <citation type="submission" date="2025-09" db="UniProtKB">
        <authorList>
            <consortium name="Ensembl"/>
        </authorList>
    </citation>
    <scope>IDENTIFICATION</scope>
</reference>
<feature type="domain" description="Rhodanese" evidence="8">
    <location>
        <begin position="2"/>
        <end position="50"/>
    </location>
</feature>
<keyword evidence="7" id="KW-0560">Oxidoreductase</keyword>
<dbReference type="Ensembl" id="ENSPKIT00000021115.1">
    <property type="protein sequence ID" value="ENSPKIP00000040097.1"/>
    <property type="gene ID" value="ENSPKIG00000017191.1"/>
</dbReference>
<organism evidence="9 10">
    <name type="scientific">Paramormyrops kingsleyae</name>
    <dbReference type="NCBI Taxonomy" id="1676925"/>
    <lineage>
        <taxon>Eukaryota</taxon>
        <taxon>Metazoa</taxon>
        <taxon>Chordata</taxon>
        <taxon>Craniata</taxon>
        <taxon>Vertebrata</taxon>
        <taxon>Euteleostomi</taxon>
        <taxon>Actinopterygii</taxon>
        <taxon>Neopterygii</taxon>
        <taxon>Teleostei</taxon>
        <taxon>Osteoglossocephala</taxon>
        <taxon>Osteoglossomorpha</taxon>
        <taxon>Osteoglossiformes</taxon>
        <taxon>Mormyridae</taxon>
        <taxon>Paramormyrops</taxon>
    </lineage>
</organism>
<dbReference type="SUPFAM" id="SSF54373">
    <property type="entry name" value="FAD-linked reductases, C-terminal domain"/>
    <property type="match status" value="1"/>
</dbReference>
<name>A0A3B3TA20_9TELE</name>
<comment type="similarity">
    <text evidence="3">Belongs to the flavin monoamine oxidase family.</text>
</comment>
<dbReference type="STRING" id="1676925.ENSPKIP00000040097"/>
<evidence type="ECO:0000256" key="1">
    <source>
        <dbReference type="ARBA" id="ARBA00001974"/>
    </source>
</evidence>
<dbReference type="GO" id="GO:0046203">
    <property type="term" value="P:spermidine catabolic process"/>
    <property type="evidence" value="ECO:0007669"/>
    <property type="project" value="TreeGrafter"/>
</dbReference>
<evidence type="ECO:0000313" key="10">
    <source>
        <dbReference type="Proteomes" id="UP000261540"/>
    </source>
</evidence>
<evidence type="ECO:0000256" key="5">
    <source>
        <dbReference type="ARBA" id="ARBA00022630"/>
    </source>
</evidence>
<keyword evidence="5" id="KW-0285">Flavoprotein</keyword>
<dbReference type="PANTHER" id="PTHR10742">
    <property type="entry name" value="FLAVIN MONOAMINE OXIDASE"/>
    <property type="match status" value="1"/>
</dbReference>
<comment type="cofactor">
    <cofactor evidence="1">
        <name>FAD</name>
        <dbReference type="ChEBI" id="CHEBI:57692"/>
    </cofactor>
</comment>
<evidence type="ECO:0000259" key="8">
    <source>
        <dbReference type="PROSITE" id="PS50206"/>
    </source>
</evidence>
<comment type="subcellular location">
    <subcellularLocation>
        <location evidence="2">Cytoplasm</location>
    </subcellularLocation>
</comment>
<protein>
    <submittedName>
        <fullName evidence="9">Polyamine oxidase</fullName>
    </submittedName>
</protein>
<sequence>MAFLQGLDSHIVVVGCGISGIGAAQKLLQHGFHNVRVLEATGRSGGRVKTGHLGSNIVEIGANWIHGPSQENPVFRLACQYGLLDKESMTEENQAIDVAGHPPFTATWLSSSGRQLEPELTEPVSMLYMTLLEQSQVFYRQGREPMPSVGEFIKREIRLALSDGRGNPVTAVLKRGVVNTLLKAECCVSGTHTMDDVALGAFGMYKTLPGLDCTFPGGYEGLIHQMMQTLPKGMVSYNKPIRCIHWNNSDGSAHHSGRTFPVLVECEDGDTFPADHVIITVSLGYLKKHHETLFRPRLPAQKAESIQRMGFGTNNKIFVELEQPFWEPDCEIIFLLWEDESTLADMVTDVKTLWVKKLFGFTVLRPAERVEGLSLGLVMYGHILCGWIAGRESEHMETLSEAEVKLTITQLIQKFTGNPTITPKRIVRSQWFHDPYTCGSYTYVARGCSGHDIDTLAQPLPSEGPQAKSLQVLFAGEATNKSFYSTVHGALEAGCREAQRLVTHYTPPAYQGPLGSKL</sequence>
<dbReference type="GO" id="GO:0005737">
    <property type="term" value="C:cytoplasm"/>
    <property type="evidence" value="ECO:0007669"/>
    <property type="project" value="UniProtKB-SubCell"/>
</dbReference>
<evidence type="ECO:0000256" key="7">
    <source>
        <dbReference type="ARBA" id="ARBA00023002"/>
    </source>
</evidence>
<evidence type="ECO:0000256" key="3">
    <source>
        <dbReference type="ARBA" id="ARBA00005995"/>
    </source>
</evidence>
<accession>A0A3B3TA20</accession>
<keyword evidence="10" id="KW-1185">Reference proteome</keyword>
<keyword evidence="6" id="KW-0274">FAD</keyword>
<evidence type="ECO:0000256" key="4">
    <source>
        <dbReference type="ARBA" id="ARBA00022490"/>
    </source>
</evidence>